<dbReference type="AlphaFoldDB" id="A0A8D0BUL8"/>
<feature type="compositionally biased region" description="Polar residues" evidence="9">
    <location>
        <begin position="641"/>
        <end position="657"/>
    </location>
</feature>
<feature type="chain" id="PRO_5044682762" evidence="11">
    <location>
        <begin position="27"/>
        <end position="657"/>
    </location>
</feature>
<evidence type="ECO:0000256" key="9">
    <source>
        <dbReference type="SAM" id="MobiDB-lite"/>
    </source>
</evidence>
<dbReference type="Ensembl" id="ENSSMRT00000015640.1">
    <property type="protein sequence ID" value="ENSSMRP00000013425.1"/>
    <property type="gene ID" value="ENSSMRG00000010449.1"/>
</dbReference>
<feature type="signal peptide" evidence="11">
    <location>
        <begin position="1"/>
        <end position="26"/>
    </location>
</feature>
<keyword evidence="8" id="KW-0325">Glycoprotein</keyword>
<protein>
    <submittedName>
        <fullName evidence="13">Endoglin</fullName>
    </submittedName>
</protein>
<evidence type="ECO:0000256" key="4">
    <source>
        <dbReference type="ARBA" id="ARBA00022729"/>
    </source>
</evidence>
<evidence type="ECO:0000256" key="3">
    <source>
        <dbReference type="ARBA" id="ARBA00022692"/>
    </source>
</evidence>
<evidence type="ECO:0000256" key="11">
    <source>
        <dbReference type="SAM" id="SignalP"/>
    </source>
</evidence>
<keyword evidence="6 10" id="KW-0472">Membrane</keyword>
<keyword evidence="7" id="KW-1015">Disulfide bond</keyword>
<sequence length="657" mass="71770">MLARIMETAWCLVVVFTAARVVPAGANPVNSSSCLLKPVLSDQDVKVSYITSQVTSCCIGHGPTDPDLEVHVLSLWLSNSAGVIREIKFNVNTSAANRNRKIVFVVNTNAFSLFTVVPTDQHHVTFITSPNKPVVAGNNISTNIANLPSSNGELLKWAETKYGGVSSFTVLEDPEWICFQVGKELNTSKDCIPENNFEAKDFLEFQTVSHGTESCLGSSDHPGKEAHILWLQQSPPRTGTEAIDLNIKVTCRDGNPVNQYPTLLVLKGYEGLFWNISHMANTLKLLVSGKYFIKNFPLSPINGTVLPDSKDGLISKATKHDFPFIASYTEIPSARSITLELHRTCGQATEVTTAAQSKASSLSTLAQQLMKLSPPWRCTENTIEIAVIKNHLQALKNPVTEITLQDPNCKAIDNTTHFVLKSIPENCSTHLEGGIHAKNQLVLTMPALPDKIRVPFECDLPEKLFLHLYHTPDFRSSAITTIVEVNKPTYVQVSVRTANQSIPSQLQDCFLQIPGQPLPQELIRDGNPLSYSAVILDSPSPKSWRFSFTYRADAGQEPTPATLVCKHSNHESSLEVMLKPTNPPSHSLGIGTVLGITFGAFLIGVMLTAALWYIYSHTRPTGKMQPVSENPPVSESSSSNHSIGSTQSTPCSTSSMA</sequence>
<feature type="domain" description="TGFBR3/Endoglin-like N-terminal" evidence="12">
    <location>
        <begin position="51"/>
        <end position="204"/>
    </location>
</feature>
<dbReference type="PANTHER" id="PTHR14002">
    <property type="entry name" value="ENDOGLIN/TGF-BETA RECEPTOR TYPE III"/>
    <property type="match status" value="1"/>
</dbReference>
<dbReference type="PANTHER" id="PTHR14002:SF1">
    <property type="entry name" value="ENDOGLIN"/>
    <property type="match status" value="1"/>
</dbReference>
<dbReference type="InterPro" id="IPR058899">
    <property type="entry name" value="TGFBR3/Endoglin-like_N"/>
</dbReference>
<evidence type="ECO:0000256" key="8">
    <source>
        <dbReference type="ARBA" id="ARBA00023180"/>
    </source>
</evidence>
<comment type="subcellular location">
    <subcellularLocation>
        <location evidence="1">Cell membrane</location>
        <topology evidence="1">Single-pass type I membrane protein</topology>
    </subcellularLocation>
</comment>
<name>A0A8D0BUL8_SALMN</name>
<proteinExistence type="predicted"/>
<dbReference type="GO" id="GO:0001570">
    <property type="term" value="P:vasculogenesis"/>
    <property type="evidence" value="ECO:0007669"/>
    <property type="project" value="TreeGrafter"/>
</dbReference>
<keyword evidence="4 11" id="KW-0732">Signal</keyword>
<dbReference type="Pfam" id="PF26060">
    <property type="entry name" value="TGFBR3_N"/>
    <property type="match status" value="2"/>
</dbReference>
<keyword evidence="2" id="KW-1003">Cell membrane</keyword>
<evidence type="ECO:0000256" key="1">
    <source>
        <dbReference type="ARBA" id="ARBA00004251"/>
    </source>
</evidence>
<reference evidence="13" key="1">
    <citation type="submission" date="2025-05" db="UniProtKB">
        <authorList>
            <consortium name="Ensembl"/>
        </authorList>
    </citation>
    <scope>IDENTIFICATION</scope>
</reference>
<evidence type="ECO:0000256" key="7">
    <source>
        <dbReference type="ARBA" id="ARBA00023157"/>
    </source>
</evidence>
<evidence type="ECO:0000256" key="6">
    <source>
        <dbReference type="ARBA" id="ARBA00023136"/>
    </source>
</evidence>
<keyword evidence="3 10" id="KW-0812">Transmembrane</keyword>
<evidence type="ECO:0000256" key="10">
    <source>
        <dbReference type="SAM" id="Phobius"/>
    </source>
</evidence>
<dbReference type="OMA" id="QCEIPRE"/>
<evidence type="ECO:0000256" key="2">
    <source>
        <dbReference type="ARBA" id="ARBA00022475"/>
    </source>
</evidence>
<evidence type="ECO:0000256" key="5">
    <source>
        <dbReference type="ARBA" id="ARBA00022989"/>
    </source>
</evidence>
<feature type="transmembrane region" description="Helical" evidence="10">
    <location>
        <begin position="588"/>
        <end position="615"/>
    </location>
</feature>
<dbReference type="GeneTree" id="ENSGT00530000063861"/>
<evidence type="ECO:0000259" key="12">
    <source>
        <dbReference type="Pfam" id="PF26060"/>
    </source>
</evidence>
<feature type="compositionally biased region" description="Low complexity" evidence="9">
    <location>
        <begin position="627"/>
        <end position="640"/>
    </location>
</feature>
<feature type="region of interest" description="Disordered" evidence="9">
    <location>
        <begin position="623"/>
        <end position="657"/>
    </location>
</feature>
<dbReference type="Proteomes" id="UP000694421">
    <property type="component" value="Unplaced"/>
</dbReference>
<keyword evidence="5 10" id="KW-1133">Transmembrane helix</keyword>
<feature type="domain" description="TGFBR3/Endoglin-like N-terminal" evidence="12">
    <location>
        <begin position="213"/>
        <end position="343"/>
    </location>
</feature>
<dbReference type="Ensembl" id="ENSSMRT00000015641.1">
    <property type="protein sequence ID" value="ENSSMRP00000013426.1"/>
    <property type="gene ID" value="ENSSMRG00000010449.1"/>
</dbReference>
<evidence type="ECO:0000313" key="13">
    <source>
        <dbReference type="Ensembl" id="ENSSMRP00000013426.1"/>
    </source>
</evidence>
<keyword evidence="14" id="KW-1185">Reference proteome</keyword>
<accession>A0A8D0BUL8</accession>
<organism evidence="13 14">
    <name type="scientific">Salvator merianae</name>
    <name type="common">Argentine black and white tegu</name>
    <name type="synonym">Tupinambis merianae</name>
    <dbReference type="NCBI Taxonomy" id="96440"/>
    <lineage>
        <taxon>Eukaryota</taxon>
        <taxon>Metazoa</taxon>
        <taxon>Chordata</taxon>
        <taxon>Craniata</taxon>
        <taxon>Vertebrata</taxon>
        <taxon>Euteleostomi</taxon>
        <taxon>Lepidosauria</taxon>
        <taxon>Squamata</taxon>
        <taxon>Bifurcata</taxon>
        <taxon>Unidentata</taxon>
        <taxon>Episquamata</taxon>
        <taxon>Laterata</taxon>
        <taxon>Teiioidea</taxon>
        <taxon>Teiidae</taxon>
        <taxon>Salvator</taxon>
    </lineage>
</organism>
<evidence type="ECO:0000313" key="14">
    <source>
        <dbReference type="Proteomes" id="UP000694421"/>
    </source>
</evidence>